<keyword evidence="1" id="KW-0472">Membrane</keyword>
<keyword evidence="1" id="KW-0812">Transmembrane</keyword>
<evidence type="ECO:0000313" key="3">
    <source>
        <dbReference type="Proteomes" id="UP000789706"/>
    </source>
</evidence>
<reference evidence="2" key="1">
    <citation type="submission" date="2021-06" db="EMBL/GenBank/DDBJ databases">
        <authorList>
            <person name="Kallberg Y."/>
            <person name="Tangrot J."/>
            <person name="Rosling A."/>
        </authorList>
    </citation>
    <scope>NUCLEOTIDE SEQUENCE</scope>
    <source>
        <strain evidence="2">AZ414A</strain>
    </source>
</reference>
<dbReference type="Proteomes" id="UP000789706">
    <property type="component" value="Unassembled WGS sequence"/>
</dbReference>
<keyword evidence="1" id="KW-1133">Transmembrane helix</keyword>
<dbReference type="EMBL" id="CAJVPK010000238">
    <property type="protein sequence ID" value="CAG8480767.1"/>
    <property type="molecule type" value="Genomic_DNA"/>
</dbReference>
<dbReference type="AlphaFoldDB" id="A0A9N8W882"/>
<evidence type="ECO:0000256" key="1">
    <source>
        <dbReference type="SAM" id="Phobius"/>
    </source>
</evidence>
<dbReference type="OrthoDB" id="2364635at2759"/>
<accession>A0A9N8W882</accession>
<comment type="caution">
    <text evidence="2">The sequence shown here is derived from an EMBL/GenBank/DDBJ whole genome shotgun (WGS) entry which is preliminary data.</text>
</comment>
<gene>
    <name evidence="2" type="ORF">DEBURN_LOCUS3647</name>
</gene>
<protein>
    <submittedName>
        <fullName evidence="2">2193_t:CDS:1</fullName>
    </submittedName>
</protein>
<keyword evidence="3" id="KW-1185">Reference proteome</keyword>
<evidence type="ECO:0000313" key="2">
    <source>
        <dbReference type="EMBL" id="CAG8480767.1"/>
    </source>
</evidence>
<sequence length="102" mass="11356">MSPAYFLLSSGSDVIDTKDTDNLRNGSIIGIIGMIFLIVILLCANSNTNISSTPSFPIINSPSPTIKRDKIRNTDTWERYLKMINNPIRLNSVVNSKKYYGS</sequence>
<name>A0A9N8W882_9GLOM</name>
<organism evidence="2 3">
    <name type="scientific">Diversispora eburnea</name>
    <dbReference type="NCBI Taxonomy" id="1213867"/>
    <lineage>
        <taxon>Eukaryota</taxon>
        <taxon>Fungi</taxon>
        <taxon>Fungi incertae sedis</taxon>
        <taxon>Mucoromycota</taxon>
        <taxon>Glomeromycotina</taxon>
        <taxon>Glomeromycetes</taxon>
        <taxon>Diversisporales</taxon>
        <taxon>Diversisporaceae</taxon>
        <taxon>Diversispora</taxon>
    </lineage>
</organism>
<feature type="transmembrane region" description="Helical" evidence="1">
    <location>
        <begin position="26"/>
        <end position="44"/>
    </location>
</feature>
<proteinExistence type="predicted"/>